<reference evidence="4 5" key="1">
    <citation type="submission" date="2024-01" db="EMBL/GenBank/DDBJ databases">
        <title>Uliginosibacterium soil sp. nov.</title>
        <authorList>
            <person name="Lv Y."/>
        </authorList>
    </citation>
    <scope>NUCLEOTIDE SEQUENCE [LARGE SCALE GENOMIC DNA]</scope>
    <source>
        <strain evidence="4 5">H3</strain>
    </source>
</reference>
<protein>
    <submittedName>
        <fullName evidence="4">Alpha/beta fold hydrolase</fullName>
    </submittedName>
</protein>
<dbReference type="Proteomes" id="UP001331561">
    <property type="component" value="Unassembled WGS sequence"/>
</dbReference>
<evidence type="ECO:0000313" key="5">
    <source>
        <dbReference type="Proteomes" id="UP001331561"/>
    </source>
</evidence>
<dbReference type="Pfam" id="PF10503">
    <property type="entry name" value="Esterase_PHB"/>
    <property type="match status" value="1"/>
</dbReference>
<dbReference type="GO" id="GO:0016787">
    <property type="term" value="F:hydrolase activity"/>
    <property type="evidence" value="ECO:0007669"/>
    <property type="project" value="UniProtKB-KW"/>
</dbReference>
<keyword evidence="5" id="KW-1185">Reference proteome</keyword>
<keyword evidence="2 4" id="KW-0378">Hydrolase</keyword>
<evidence type="ECO:0000313" key="4">
    <source>
        <dbReference type="EMBL" id="MEC5385183.1"/>
    </source>
</evidence>
<dbReference type="PANTHER" id="PTHR43037:SF1">
    <property type="entry name" value="BLL1128 PROTEIN"/>
    <property type="match status" value="1"/>
</dbReference>
<dbReference type="EMBL" id="JAYXHS010000001">
    <property type="protein sequence ID" value="MEC5385183.1"/>
    <property type="molecule type" value="Genomic_DNA"/>
</dbReference>
<comment type="caution">
    <text evidence="4">The sequence shown here is derived from an EMBL/GenBank/DDBJ whole genome shotgun (WGS) entry which is preliminary data.</text>
</comment>
<dbReference type="Gene3D" id="3.40.50.1820">
    <property type="entry name" value="alpha/beta hydrolase"/>
    <property type="match status" value="1"/>
</dbReference>
<keyword evidence="1" id="KW-0732">Signal</keyword>
<dbReference type="InterPro" id="IPR050955">
    <property type="entry name" value="Plant_Biomass_Hydrol_Est"/>
</dbReference>
<proteinExistence type="predicted"/>
<dbReference type="PANTHER" id="PTHR43037">
    <property type="entry name" value="UNNAMED PRODUCT-RELATED"/>
    <property type="match status" value="1"/>
</dbReference>
<gene>
    <name evidence="4" type="ORF">VVD49_05575</name>
</gene>
<dbReference type="SUPFAM" id="SSF53474">
    <property type="entry name" value="alpha/beta-Hydrolases"/>
    <property type="match status" value="1"/>
</dbReference>
<dbReference type="RefSeq" id="WP_327598144.1">
    <property type="nucleotide sequence ID" value="NZ_JAYXHS010000001.1"/>
</dbReference>
<sequence>MARKPGWLNAWKVLSQAATRSTVRTQKKVGKAMSKAVAEALAETTTRQIRQARQTTRQALNGVVSPAPPPISRGSGQWLEGRWGLGPLAQRSYCLFVPDAASKSRPVSLLVLLHGCGQDAASFAASTHAARVARSANCMILLPEQSSQANAQRCWNWFRSDLRVAAEAGLLMSIIEHVCSQQAVLQERVYLLGMSAGGSMALTLALRFPQRFAAVVSHSGAVPHSARNAVQASQAMHGHRGPDVQALRLALAGRQAPPLLLIHGETDRTVVPDNALASVALWLELFPHAAHARPAPGHGRDIRRGTRRPYNVVDWKLAGQPCIRLIRVAGLAHAWSGGHAKQAFSDPAGPDALKLALRFFDECPHYASSSPAGKRRGQGPAPILRTG</sequence>
<accession>A0ABU6K288</accession>
<evidence type="ECO:0000256" key="3">
    <source>
        <dbReference type="SAM" id="MobiDB-lite"/>
    </source>
</evidence>
<dbReference type="InterPro" id="IPR010126">
    <property type="entry name" value="Esterase_phb"/>
</dbReference>
<name>A0ABU6K288_9RHOO</name>
<feature type="region of interest" description="Disordered" evidence="3">
    <location>
        <begin position="367"/>
        <end position="387"/>
    </location>
</feature>
<organism evidence="4 5">
    <name type="scientific">Uliginosibacterium silvisoli</name>
    <dbReference type="NCBI Taxonomy" id="3114758"/>
    <lineage>
        <taxon>Bacteria</taxon>
        <taxon>Pseudomonadati</taxon>
        <taxon>Pseudomonadota</taxon>
        <taxon>Betaproteobacteria</taxon>
        <taxon>Rhodocyclales</taxon>
        <taxon>Zoogloeaceae</taxon>
        <taxon>Uliginosibacterium</taxon>
    </lineage>
</organism>
<dbReference type="InterPro" id="IPR029058">
    <property type="entry name" value="AB_hydrolase_fold"/>
</dbReference>
<evidence type="ECO:0000256" key="1">
    <source>
        <dbReference type="ARBA" id="ARBA00022729"/>
    </source>
</evidence>
<evidence type="ECO:0000256" key="2">
    <source>
        <dbReference type="ARBA" id="ARBA00022801"/>
    </source>
</evidence>